<protein>
    <submittedName>
        <fullName evidence="1">Ferredoxin</fullName>
    </submittedName>
</protein>
<proteinExistence type="predicted"/>
<evidence type="ECO:0000313" key="2">
    <source>
        <dbReference type="Proteomes" id="UP001597387"/>
    </source>
</evidence>
<reference evidence="2" key="1">
    <citation type="journal article" date="2019" name="Int. J. Syst. Evol. Microbiol.">
        <title>The Global Catalogue of Microorganisms (GCM) 10K type strain sequencing project: providing services to taxonomists for standard genome sequencing and annotation.</title>
        <authorList>
            <consortium name="The Broad Institute Genomics Platform"/>
            <consortium name="The Broad Institute Genome Sequencing Center for Infectious Disease"/>
            <person name="Wu L."/>
            <person name="Ma J."/>
        </authorList>
    </citation>
    <scope>NUCLEOTIDE SEQUENCE [LARGE SCALE GENOMIC DNA]</scope>
    <source>
        <strain evidence="2">KCTC 42217</strain>
    </source>
</reference>
<dbReference type="RefSeq" id="WP_255897751.1">
    <property type="nucleotide sequence ID" value="NZ_JAFMZO010000001.1"/>
</dbReference>
<comment type="caution">
    <text evidence="1">The sequence shown here is derived from an EMBL/GenBank/DDBJ whole genome shotgun (WGS) entry which is preliminary data.</text>
</comment>
<evidence type="ECO:0000313" key="1">
    <source>
        <dbReference type="EMBL" id="MFD2162184.1"/>
    </source>
</evidence>
<organism evidence="1 2">
    <name type="scientific">Paradesertivirga mongoliensis</name>
    <dbReference type="NCBI Taxonomy" id="2100740"/>
    <lineage>
        <taxon>Bacteria</taxon>
        <taxon>Pseudomonadati</taxon>
        <taxon>Bacteroidota</taxon>
        <taxon>Sphingobacteriia</taxon>
        <taxon>Sphingobacteriales</taxon>
        <taxon>Sphingobacteriaceae</taxon>
        <taxon>Paradesertivirga</taxon>
    </lineage>
</organism>
<sequence length="116" mass="13115">MLYNKHVFICTNERPAGSRISCGESHGLELVAAFKKLIKDRGLNTDIRAQKAGCMEACEAGPSVAIYPEGVFYSRVQLADVEEIVTEHLQNNRKVERLLMNYEELPWFRNKKQSGG</sequence>
<dbReference type="EMBL" id="JBHUHZ010000001">
    <property type="protein sequence ID" value="MFD2162184.1"/>
    <property type="molecule type" value="Genomic_DNA"/>
</dbReference>
<accession>A0ABW4ZJI2</accession>
<name>A0ABW4ZJI2_9SPHI</name>
<keyword evidence="2" id="KW-1185">Reference proteome</keyword>
<dbReference type="CDD" id="cd02980">
    <property type="entry name" value="TRX_Fd_family"/>
    <property type="match status" value="1"/>
</dbReference>
<dbReference type="SUPFAM" id="SSF52833">
    <property type="entry name" value="Thioredoxin-like"/>
    <property type="match status" value="1"/>
</dbReference>
<dbReference type="Proteomes" id="UP001597387">
    <property type="component" value="Unassembled WGS sequence"/>
</dbReference>
<dbReference type="Gene3D" id="3.40.30.10">
    <property type="entry name" value="Glutaredoxin"/>
    <property type="match status" value="1"/>
</dbReference>
<gene>
    <name evidence="1" type="ORF">ACFSJU_07245</name>
</gene>
<dbReference type="InterPro" id="IPR036249">
    <property type="entry name" value="Thioredoxin-like_sf"/>
</dbReference>